<sequence length="65" mass="7158">MGAEDFFANRITHFLPRATLGRFLRSASQFAHALSLLYLNESALIIKRTDTEASHGGVAAQPLEK</sequence>
<organism evidence="1 2">
    <name type="scientific">Serratia marcescens</name>
    <dbReference type="NCBI Taxonomy" id="615"/>
    <lineage>
        <taxon>Bacteria</taxon>
        <taxon>Pseudomonadati</taxon>
        <taxon>Pseudomonadota</taxon>
        <taxon>Gammaproteobacteria</taxon>
        <taxon>Enterobacterales</taxon>
        <taxon>Yersiniaceae</taxon>
        <taxon>Serratia</taxon>
    </lineage>
</organism>
<reference evidence="2" key="1">
    <citation type="submission" date="2017-12" db="EMBL/GenBank/DDBJ databases">
        <title>FDA dAtabase for Regulatory Grade micrObial Sequences (FDA-ARGOS): Supporting development and validation of Infectious Disease Dx tests.</title>
        <authorList>
            <person name="Campos J."/>
            <person name="Goldberg B."/>
            <person name="Tallon L."/>
            <person name="Sadzewicz L."/>
            <person name="Sengamalay N."/>
            <person name="Ott S."/>
            <person name="Godinez A."/>
            <person name="Nagaraj S."/>
            <person name="Vavikolanu K."/>
            <person name="Vyas G."/>
            <person name="Nadendla S."/>
            <person name="Aluvathingal J."/>
            <person name="Geyer C."/>
            <person name="Nandy P."/>
            <person name="Hobson J."/>
            <person name="Sichtig H."/>
        </authorList>
    </citation>
    <scope>NUCLEOTIDE SEQUENCE [LARGE SCALE GENOMIC DNA]</scope>
    <source>
        <strain evidence="2">FDAARGOS_79</strain>
    </source>
</reference>
<dbReference type="Proteomes" id="UP000030378">
    <property type="component" value="Unassembled WGS sequence"/>
</dbReference>
<dbReference type="AlphaFoldDB" id="A0AAP8PEC5"/>
<accession>A0AAP8PEC5</accession>
<proteinExistence type="predicted"/>
<name>A0AAP8PEC5_SERMA</name>
<evidence type="ECO:0000313" key="1">
    <source>
        <dbReference type="EMBL" id="PNO64148.1"/>
    </source>
</evidence>
<comment type="caution">
    <text evidence="1">The sequence shown here is derived from an EMBL/GenBank/DDBJ whole genome shotgun (WGS) entry which is preliminary data.</text>
</comment>
<evidence type="ECO:0000313" key="2">
    <source>
        <dbReference type="Proteomes" id="UP000030378"/>
    </source>
</evidence>
<protein>
    <submittedName>
        <fullName evidence="1">Uncharacterized protein</fullName>
    </submittedName>
</protein>
<dbReference type="EMBL" id="JTBC02000012">
    <property type="protein sequence ID" value="PNO64148.1"/>
    <property type="molecule type" value="Genomic_DNA"/>
</dbReference>
<gene>
    <name evidence="1" type="ORF">MC70_022545</name>
</gene>